<name>A0A556AZ04_9BURK</name>
<comment type="subcellular location">
    <subcellularLocation>
        <location evidence="2">Cell membrane</location>
    </subcellularLocation>
</comment>
<evidence type="ECO:0000256" key="16">
    <source>
        <dbReference type="ARBA" id="ARBA00023170"/>
    </source>
</evidence>
<dbReference type="GO" id="GO:0000155">
    <property type="term" value="F:phosphorelay sensor kinase activity"/>
    <property type="evidence" value="ECO:0007669"/>
    <property type="project" value="InterPro"/>
</dbReference>
<dbReference type="InterPro" id="IPR035965">
    <property type="entry name" value="PAS-like_dom_sf"/>
</dbReference>
<dbReference type="GO" id="GO:0005524">
    <property type="term" value="F:ATP binding"/>
    <property type="evidence" value="ECO:0007669"/>
    <property type="project" value="UniProtKB-KW"/>
</dbReference>
<dbReference type="PANTHER" id="PTHR42878">
    <property type="entry name" value="TWO-COMPONENT HISTIDINE KINASE"/>
    <property type="match status" value="1"/>
</dbReference>
<gene>
    <name evidence="19" type="ORF">FOZ76_03555</name>
</gene>
<dbReference type="EMBL" id="VLTJ01000007">
    <property type="protein sequence ID" value="TSH98169.1"/>
    <property type="molecule type" value="Genomic_DNA"/>
</dbReference>
<dbReference type="Gene3D" id="3.30.450.40">
    <property type="match status" value="1"/>
</dbReference>
<dbReference type="Pfam" id="PF00512">
    <property type="entry name" value="HisKA"/>
    <property type="match status" value="1"/>
</dbReference>
<keyword evidence="12" id="KW-0067">ATP-binding</keyword>
<dbReference type="SUPFAM" id="SSF55781">
    <property type="entry name" value="GAF domain-like"/>
    <property type="match status" value="2"/>
</dbReference>
<dbReference type="GO" id="GO:0009881">
    <property type="term" value="F:photoreceptor activity"/>
    <property type="evidence" value="ECO:0007669"/>
    <property type="project" value="UniProtKB-KW"/>
</dbReference>
<dbReference type="PANTHER" id="PTHR42878:SF15">
    <property type="entry name" value="BACTERIOPHYTOCHROME"/>
    <property type="match status" value="1"/>
</dbReference>
<dbReference type="AlphaFoldDB" id="A0A556AZ04"/>
<evidence type="ECO:0000256" key="4">
    <source>
        <dbReference type="ARBA" id="ARBA00012438"/>
    </source>
</evidence>
<feature type="domain" description="Phytochrome chromophore attachment site" evidence="17">
    <location>
        <begin position="141"/>
        <end position="299"/>
    </location>
</feature>
<evidence type="ECO:0000256" key="1">
    <source>
        <dbReference type="ARBA" id="ARBA00000085"/>
    </source>
</evidence>
<dbReference type="InterPro" id="IPR003661">
    <property type="entry name" value="HisK_dim/P_dom"/>
</dbReference>
<dbReference type="Pfam" id="PF01590">
    <property type="entry name" value="GAF"/>
    <property type="match status" value="1"/>
</dbReference>
<dbReference type="GO" id="GO:0000156">
    <property type="term" value="F:phosphorelay response regulator activity"/>
    <property type="evidence" value="ECO:0007669"/>
    <property type="project" value="TreeGrafter"/>
</dbReference>
<dbReference type="SUPFAM" id="SSF47384">
    <property type="entry name" value="Homodimeric domain of signal transducing histidine kinase"/>
    <property type="match status" value="1"/>
</dbReference>
<dbReference type="InterPro" id="IPR013654">
    <property type="entry name" value="PAS_2"/>
</dbReference>
<sequence>MDGATLCAREPIHIPGSIQPHGCLFALDGDRKVVQASANLAQWVGMQARQVLGCSLADWWPEAAALLNSQPGRCAEQPDVLPNHLGDLRAPDGGALLAMLVHTSGPYDVVELELADDRQRVLDTIYPLARGFLAQLQRIQSVSAMCELAVAEIKRITGFGRVLAYCFDAEGHGSVISERVDTGYPSYAGLRFPASDIPAQARALYVRNRIRVIHDANYEPVPLVPALPVGSELPLDMSHAALRSVSPVHVKYMKNMGTLASMSMSIVINDELWGLISCHDAQARDVPLRVRTACELIAGMLSMQIDARVQQDRMAARYALRRDIVEMLTAMAERDNVMAGLRDVDTMFVSFVRGDGAAVVAGSRCESYGHTPERADILQFCQWLQESGGRNVFHSDSLQRDVPHLPRLADSSAGVMAVPISSLHAHYLVWFRNERVHEVNWAGAPRDKIDPQSGALSPRNSFSCWREIVSGSSAPWDAVQIEAARELGHAVLGLVLRKAEERAALAADLAETNKELEAFSYSVSHDLRAPLRHIAGFAELLGELEGQNMSERGHHFLANIRGSAQLAGTLVDDLLNFSQMGRAALRYTDVDIGALVRDIRREMSPELEGRHVDWHVQQDMPSMRADAAFIRLVLRNLLSNAVKYSRGRETAVVSVGARHDGEGIVVDIQDNGAGFDMAYVDKLFGIFQRLHRMEDFEGTGIGLASVRRVVERHNGRVWAHGELGKGATFSFWIPDRPPSE</sequence>
<dbReference type="Pfam" id="PF08446">
    <property type="entry name" value="PAS_2"/>
    <property type="match status" value="1"/>
</dbReference>
<dbReference type="GO" id="GO:0030295">
    <property type="term" value="F:protein kinase activator activity"/>
    <property type="evidence" value="ECO:0007669"/>
    <property type="project" value="TreeGrafter"/>
</dbReference>
<proteinExistence type="inferred from homology"/>
<evidence type="ECO:0000256" key="3">
    <source>
        <dbReference type="ARBA" id="ARBA00006402"/>
    </source>
</evidence>
<comment type="catalytic activity">
    <reaction evidence="1">
        <text>ATP + protein L-histidine = ADP + protein N-phospho-L-histidine.</text>
        <dbReference type="EC" id="2.7.13.3"/>
    </reaction>
</comment>
<organism evidence="19 20">
    <name type="scientific">Verticiella sediminum</name>
    <dbReference type="NCBI Taxonomy" id="1247510"/>
    <lineage>
        <taxon>Bacteria</taxon>
        <taxon>Pseudomonadati</taxon>
        <taxon>Pseudomonadota</taxon>
        <taxon>Betaproteobacteria</taxon>
        <taxon>Burkholderiales</taxon>
        <taxon>Alcaligenaceae</taxon>
        <taxon>Verticiella</taxon>
    </lineage>
</organism>
<dbReference type="Gene3D" id="3.30.565.10">
    <property type="entry name" value="Histidine kinase-like ATPase, C-terminal domain"/>
    <property type="match status" value="1"/>
</dbReference>
<evidence type="ECO:0000256" key="2">
    <source>
        <dbReference type="ARBA" id="ARBA00004236"/>
    </source>
</evidence>
<dbReference type="InterPro" id="IPR003594">
    <property type="entry name" value="HATPase_dom"/>
</dbReference>
<dbReference type="InterPro" id="IPR001294">
    <property type="entry name" value="Phytochrome"/>
</dbReference>
<dbReference type="InterPro" id="IPR050351">
    <property type="entry name" value="BphY/WalK/GraS-like"/>
</dbReference>
<evidence type="ECO:0000256" key="5">
    <source>
        <dbReference type="ARBA" id="ARBA00022475"/>
    </source>
</evidence>
<dbReference type="GO" id="GO:0005886">
    <property type="term" value="C:plasma membrane"/>
    <property type="evidence" value="ECO:0007669"/>
    <property type="project" value="UniProtKB-SubCell"/>
</dbReference>
<dbReference type="PROSITE" id="PS50046">
    <property type="entry name" value="PHYTOCHROME_2"/>
    <property type="match status" value="1"/>
</dbReference>
<dbReference type="Gene3D" id="3.30.450.20">
    <property type="entry name" value="PAS domain"/>
    <property type="match status" value="1"/>
</dbReference>
<evidence type="ECO:0000259" key="18">
    <source>
        <dbReference type="PROSITE" id="PS50109"/>
    </source>
</evidence>
<dbReference type="FunFam" id="3.30.565.10:FF:000023">
    <property type="entry name" value="PAS domain-containing sensor histidine kinase"/>
    <property type="match status" value="1"/>
</dbReference>
<keyword evidence="10" id="KW-0547">Nucleotide-binding</keyword>
<dbReference type="InterPro" id="IPR029016">
    <property type="entry name" value="GAF-like_dom_sf"/>
</dbReference>
<dbReference type="SMART" id="SM00388">
    <property type="entry name" value="HisKA"/>
    <property type="match status" value="1"/>
</dbReference>
<evidence type="ECO:0000256" key="6">
    <source>
        <dbReference type="ARBA" id="ARBA00022543"/>
    </source>
</evidence>
<keyword evidence="6" id="KW-0600">Photoreceptor protein</keyword>
<keyword evidence="5" id="KW-1003">Cell membrane</keyword>
<dbReference type="InterPro" id="IPR043150">
    <property type="entry name" value="Phytochrome_PHY_sf"/>
</dbReference>
<keyword evidence="7" id="KW-0597">Phosphoprotein</keyword>
<keyword evidence="13" id="KW-0157">Chromophore</keyword>
<dbReference type="EC" id="2.7.13.3" evidence="4"/>
<dbReference type="PROSITE" id="PS50109">
    <property type="entry name" value="HIS_KIN"/>
    <property type="match status" value="1"/>
</dbReference>
<evidence type="ECO:0000256" key="14">
    <source>
        <dbReference type="ARBA" id="ARBA00023012"/>
    </source>
</evidence>
<evidence type="ECO:0000313" key="19">
    <source>
        <dbReference type="EMBL" id="TSH98169.1"/>
    </source>
</evidence>
<evidence type="ECO:0000256" key="8">
    <source>
        <dbReference type="ARBA" id="ARBA00022606"/>
    </source>
</evidence>
<keyword evidence="14" id="KW-0902">Two-component regulatory system</keyword>
<dbReference type="Gene3D" id="3.30.450.270">
    <property type="match status" value="1"/>
</dbReference>
<keyword evidence="8" id="KW-0716">Sensory transduction</keyword>
<evidence type="ECO:0000256" key="9">
    <source>
        <dbReference type="ARBA" id="ARBA00022679"/>
    </source>
</evidence>
<keyword evidence="11" id="KW-0418">Kinase</keyword>
<dbReference type="SUPFAM" id="SSF55785">
    <property type="entry name" value="PYP-like sensor domain (PAS domain)"/>
    <property type="match status" value="1"/>
</dbReference>
<evidence type="ECO:0000259" key="17">
    <source>
        <dbReference type="PROSITE" id="PS50046"/>
    </source>
</evidence>
<dbReference type="Pfam" id="PF00360">
    <property type="entry name" value="PHY"/>
    <property type="match status" value="1"/>
</dbReference>
<evidence type="ECO:0000256" key="12">
    <source>
        <dbReference type="ARBA" id="ARBA00022840"/>
    </source>
</evidence>
<comment type="similarity">
    <text evidence="3">In the N-terminal section; belongs to the phytochrome family.</text>
</comment>
<keyword evidence="16" id="KW-0675">Receptor</keyword>
<keyword evidence="20" id="KW-1185">Reference proteome</keyword>
<reference evidence="19 20" key="1">
    <citation type="submission" date="2019-07" db="EMBL/GenBank/DDBJ databases">
        <title>Qingshengfaniella alkalisoli gen. nov., sp. nov., isolated from saline soil.</title>
        <authorList>
            <person name="Xu L."/>
            <person name="Huang X.-X."/>
            <person name="Sun J.-Q."/>
        </authorList>
    </citation>
    <scope>NUCLEOTIDE SEQUENCE [LARGE SCALE GENOMIC DNA]</scope>
    <source>
        <strain evidence="19 20">DSM 27279</strain>
    </source>
</reference>
<evidence type="ECO:0000256" key="15">
    <source>
        <dbReference type="ARBA" id="ARBA00023136"/>
    </source>
</evidence>
<keyword evidence="9" id="KW-0808">Transferase</keyword>
<evidence type="ECO:0000256" key="7">
    <source>
        <dbReference type="ARBA" id="ARBA00022553"/>
    </source>
</evidence>
<evidence type="ECO:0000256" key="10">
    <source>
        <dbReference type="ARBA" id="ARBA00022741"/>
    </source>
</evidence>
<dbReference type="Proteomes" id="UP000318405">
    <property type="component" value="Unassembled WGS sequence"/>
</dbReference>
<evidence type="ECO:0000256" key="11">
    <source>
        <dbReference type="ARBA" id="ARBA00022777"/>
    </source>
</evidence>
<dbReference type="SMART" id="SM00387">
    <property type="entry name" value="HATPase_c"/>
    <property type="match status" value="1"/>
</dbReference>
<dbReference type="OrthoDB" id="9808408at2"/>
<dbReference type="Pfam" id="PF02518">
    <property type="entry name" value="HATPase_c"/>
    <property type="match status" value="1"/>
</dbReference>
<dbReference type="InterPro" id="IPR003018">
    <property type="entry name" value="GAF"/>
</dbReference>
<dbReference type="PRINTS" id="PR01033">
    <property type="entry name" value="PHYTOCHROME"/>
</dbReference>
<dbReference type="GO" id="GO:0009584">
    <property type="term" value="P:detection of visible light"/>
    <property type="evidence" value="ECO:0007669"/>
    <property type="project" value="InterPro"/>
</dbReference>
<keyword evidence="15" id="KW-0472">Membrane</keyword>
<protein>
    <recommendedName>
        <fullName evidence="4">histidine kinase</fullName>
        <ecNumber evidence="4">2.7.13.3</ecNumber>
    </recommendedName>
</protein>
<dbReference type="Gene3D" id="1.10.287.130">
    <property type="match status" value="1"/>
</dbReference>
<dbReference type="InterPro" id="IPR036890">
    <property type="entry name" value="HATPase_C_sf"/>
</dbReference>
<dbReference type="InterPro" id="IPR013515">
    <property type="entry name" value="Phytochrome_cen-reg"/>
</dbReference>
<accession>A0A556AZ04</accession>
<comment type="caution">
    <text evidence="19">The sequence shown here is derived from an EMBL/GenBank/DDBJ whole genome shotgun (WGS) entry which is preliminary data.</text>
</comment>
<dbReference type="InterPro" id="IPR005467">
    <property type="entry name" value="His_kinase_dom"/>
</dbReference>
<feature type="domain" description="Histidine kinase" evidence="18">
    <location>
        <begin position="522"/>
        <end position="737"/>
    </location>
</feature>
<dbReference type="GO" id="GO:0007234">
    <property type="term" value="P:osmosensory signaling via phosphorelay pathway"/>
    <property type="evidence" value="ECO:0007669"/>
    <property type="project" value="TreeGrafter"/>
</dbReference>
<evidence type="ECO:0000256" key="13">
    <source>
        <dbReference type="ARBA" id="ARBA00022991"/>
    </source>
</evidence>
<dbReference type="GO" id="GO:0006355">
    <property type="term" value="P:regulation of DNA-templated transcription"/>
    <property type="evidence" value="ECO:0007669"/>
    <property type="project" value="InterPro"/>
</dbReference>
<dbReference type="SMART" id="SM00065">
    <property type="entry name" value="GAF"/>
    <property type="match status" value="1"/>
</dbReference>
<dbReference type="SUPFAM" id="SSF55874">
    <property type="entry name" value="ATPase domain of HSP90 chaperone/DNA topoisomerase II/histidine kinase"/>
    <property type="match status" value="1"/>
</dbReference>
<dbReference type="CDD" id="cd00082">
    <property type="entry name" value="HisKA"/>
    <property type="match status" value="1"/>
</dbReference>
<dbReference type="InterPro" id="IPR036097">
    <property type="entry name" value="HisK_dim/P_sf"/>
</dbReference>
<evidence type="ECO:0000313" key="20">
    <source>
        <dbReference type="Proteomes" id="UP000318405"/>
    </source>
</evidence>
<dbReference type="InterPro" id="IPR016132">
    <property type="entry name" value="Phyto_chromo_attachment"/>
</dbReference>